<accession>A0A2Y9A2T7</accession>
<dbReference type="InterPro" id="IPR029063">
    <property type="entry name" value="SAM-dependent_MTases_sf"/>
</dbReference>
<dbReference type="GO" id="GO:0008757">
    <property type="term" value="F:S-adenosylmethionine-dependent methyltransferase activity"/>
    <property type="evidence" value="ECO:0007669"/>
    <property type="project" value="InterPro"/>
</dbReference>
<dbReference type="PANTHER" id="PTHR42912">
    <property type="entry name" value="METHYLTRANSFERASE"/>
    <property type="match status" value="1"/>
</dbReference>
<dbReference type="EMBL" id="QGDJ01000001">
    <property type="protein sequence ID" value="PWJ22492.1"/>
    <property type="molecule type" value="Genomic_DNA"/>
</dbReference>
<dbReference type="AlphaFoldDB" id="A0A2Y9A2T7"/>
<organism evidence="3 5">
    <name type="scientific">Jannaschia seohaensis</name>
    <dbReference type="NCBI Taxonomy" id="475081"/>
    <lineage>
        <taxon>Bacteria</taxon>
        <taxon>Pseudomonadati</taxon>
        <taxon>Pseudomonadota</taxon>
        <taxon>Alphaproteobacteria</taxon>
        <taxon>Rhodobacterales</taxon>
        <taxon>Roseobacteraceae</taxon>
        <taxon>Jannaschia</taxon>
    </lineage>
</organism>
<feature type="domain" description="Methyltransferase type 11" evidence="1">
    <location>
        <begin position="44"/>
        <end position="139"/>
    </location>
</feature>
<dbReference type="Proteomes" id="UP000251571">
    <property type="component" value="Unassembled WGS sequence"/>
</dbReference>
<dbReference type="InterPro" id="IPR013216">
    <property type="entry name" value="Methyltransf_11"/>
</dbReference>
<dbReference type="OrthoDB" id="8153637at2"/>
<dbReference type="RefSeq" id="WP_109563040.1">
    <property type="nucleotide sequence ID" value="NZ_QGDJ01000001.1"/>
</dbReference>
<name>A0A2Y9A2T7_9RHOB</name>
<dbReference type="Proteomes" id="UP000245839">
    <property type="component" value="Unassembled WGS sequence"/>
</dbReference>
<dbReference type="PANTHER" id="PTHR42912:SF80">
    <property type="entry name" value="METHYLTRANSFERASE DOMAIN-CONTAINING PROTEIN"/>
    <property type="match status" value="1"/>
</dbReference>
<evidence type="ECO:0000313" key="5">
    <source>
        <dbReference type="Proteomes" id="UP000251571"/>
    </source>
</evidence>
<dbReference type="Gene3D" id="3.40.50.150">
    <property type="entry name" value="Vaccinia Virus protein VP39"/>
    <property type="match status" value="1"/>
</dbReference>
<dbReference type="Pfam" id="PF08241">
    <property type="entry name" value="Methyltransf_11"/>
    <property type="match status" value="1"/>
</dbReference>
<evidence type="ECO:0000313" key="2">
    <source>
        <dbReference type="EMBL" id="PWJ22492.1"/>
    </source>
</evidence>
<reference evidence="2 4" key="2">
    <citation type="submission" date="2018-03" db="EMBL/GenBank/DDBJ databases">
        <title>Genomic Encyclopedia of Archaeal and Bacterial Type Strains, Phase II (KMG-II): from individual species to whole genera.</title>
        <authorList>
            <person name="Goeker M."/>
        </authorList>
    </citation>
    <scope>NUCLEOTIDE SEQUENCE [LARGE SCALE GENOMIC DNA]</scope>
    <source>
        <strain evidence="2 4">DSM 25227</strain>
    </source>
</reference>
<gene>
    <name evidence="2" type="ORF">BCF38_101906</name>
    <name evidence="3" type="ORF">SAMN05421539_101906</name>
</gene>
<reference evidence="3 5" key="1">
    <citation type="submission" date="2016-10" db="EMBL/GenBank/DDBJ databases">
        <authorList>
            <person name="Cai Z."/>
        </authorList>
    </citation>
    <scope>NUCLEOTIDE SEQUENCE [LARGE SCALE GENOMIC DNA]</scope>
    <source>
        <strain evidence="3 5">DSM 25227</strain>
    </source>
</reference>
<protein>
    <submittedName>
        <fullName evidence="3">Phosphatidylethanolamine/phosphatidyl-N-methylethanolamine N-methyltransferase</fullName>
    </submittedName>
</protein>
<keyword evidence="3" id="KW-0489">Methyltransferase</keyword>
<keyword evidence="3" id="KW-0808">Transferase</keyword>
<dbReference type="CDD" id="cd02440">
    <property type="entry name" value="AdoMet_MTases"/>
    <property type="match status" value="1"/>
</dbReference>
<dbReference type="GO" id="GO:0032259">
    <property type="term" value="P:methylation"/>
    <property type="evidence" value="ECO:0007669"/>
    <property type="project" value="UniProtKB-KW"/>
</dbReference>
<proteinExistence type="predicted"/>
<keyword evidence="4" id="KW-1185">Reference proteome</keyword>
<dbReference type="EMBL" id="UETC01000001">
    <property type="protein sequence ID" value="SSA38770.1"/>
    <property type="molecule type" value="Genomic_DNA"/>
</dbReference>
<dbReference type="InterPro" id="IPR050508">
    <property type="entry name" value="Methyltransf_Superfamily"/>
</dbReference>
<evidence type="ECO:0000313" key="3">
    <source>
        <dbReference type="EMBL" id="SSA38770.1"/>
    </source>
</evidence>
<sequence length="215" mass="23562">MDADAVTQTYRRLAPIYDATFGRVTGPGRRRAAAHVNARGGIVLEVGVGTGLALGNYGADVRVTGIDYSEEMLARARLRLADEGLSQVQELRQMDARHLDFPDDHFDAVVAMYLISVVPEPQRVLAEMARVCKPDGEIVLVNHFATERGALAWLERKLGPFADRLGWHADFDIGTVVGSGHVEELSRERIAPFGLFTFLTLRPRRPDPARSAAAG</sequence>
<evidence type="ECO:0000313" key="4">
    <source>
        <dbReference type="Proteomes" id="UP000245839"/>
    </source>
</evidence>
<evidence type="ECO:0000259" key="1">
    <source>
        <dbReference type="Pfam" id="PF08241"/>
    </source>
</evidence>
<dbReference type="SUPFAM" id="SSF53335">
    <property type="entry name" value="S-adenosyl-L-methionine-dependent methyltransferases"/>
    <property type="match status" value="1"/>
</dbReference>